<dbReference type="InterPro" id="IPR013210">
    <property type="entry name" value="LRR_N_plant-typ"/>
</dbReference>
<keyword evidence="6 13" id="KW-0732">Signal</keyword>
<dbReference type="OrthoDB" id="1194441at2759"/>
<evidence type="ECO:0000256" key="8">
    <source>
        <dbReference type="ARBA" id="ARBA00022989"/>
    </source>
</evidence>
<evidence type="ECO:0000256" key="11">
    <source>
        <dbReference type="ARBA" id="ARBA00023180"/>
    </source>
</evidence>
<evidence type="ECO:0000256" key="4">
    <source>
        <dbReference type="ARBA" id="ARBA00022614"/>
    </source>
</evidence>
<dbReference type="InterPro" id="IPR003591">
    <property type="entry name" value="Leu-rich_rpt_typical-subtyp"/>
</dbReference>
<dbReference type="Pfam" id="PF00560">
    <property type="entry name" value="LRR_1"/>
    <property type="match status" value="4"/>
</dbReference>
<dbReference type="FunFam" id="3.80.10.10:FF:000383">
    <property type="entry name" value="Leucine-rich repeat receptor protein kinase EMS1"/>
    <property type="match status" value="1"/>
</dbReference>
<feature type="domain" description="Leucine-rich repeat-containing N-terminal plant-type" evidence="14">
    <location>
        <begin position="29"/>
        <end position="66"/>
    </location>
</feature>
<keyword evidence="11" id="KW-0325">Glycoprotein</keyword>
<dbReference type="FunFam" id="3.80.10.10:FF:000111">
    <property type="entry name" value="LRR receptor-like serine/threonine-protein kinase ERECTA"/>
    <property type="match status" value="1"/>
</dbReference>
<dbReference type="InterPro" id="IPR032675">
    <property type="entry name" value="LRR_dom_sf"/>
</dbReference>
<gene>
    <name evidence="16" type="ORF">PanWU01x14_187560</name>
</gene>
<comment type="caution">
    <text evidence="16">The sequence shown here is derived from an EMBL/GenBank/DDBJ whole genome shotgun (WGS) entry which is preliminary data.</text>
</comment>
<dbReference type="AlphaFoldDB" id="A0A2P5C3H0"/>
<evidence type="ECO:0000256" key="7">
    <source>
        <dbReference type="ARBA" id="ARBA00022737"/>
    </source>
</evidence>
<evidence type="ECO:0000256" key="9">
    <source>
        <dbReference type="ARBA" id="ARBA00023136"/>
    </source>
</evidence>
<evidence type="ECO:0000259" key="15">
    <source>
        <dbReference type="Pfam" id="PF23598"/>
    </source>
</evidence>
<evidence type="ECO:0000256" key="1">
    <source>
        <dbReference type="ARBA" id="ARBA00004251"/>
    </source>
</evidence>
<organism evidence="16 17">
    <name type="scientific">Parasponia andersonii</name>
    <name type="common">Sponia andersonii</name>
    <dbReference type="NCBI Taxonomy" id="3476"/>
    <lineage>
        <taxon>Eukaryota</taxon>
        <taxon>Viridiplantae</taxon>
        <taxon>Streptophyta</taxon>
        <taxon>Embryophyta</taxon>
        <taxon>Tracheophyta</taxon>
        <taxon>Spermatophyta</taxon>
        <taxon>Magnoliopsida</taxon>
        <taxon>eudicotyledons</taxon>
        <taxon>Gunneridae</taxon>
        <taxon>Pentapetalae</taxon>
        <taxon>rosids</taxon>
        <taxon>fabids</taxon>
        <taxon>Rosales</taxon>
        <taxon>Cannabaceae</taxon>
        <taxon>Parasponia</taxon>
    </lineage>
</organism>
<proteinExistence type="inferred from homology"/>
<evidence type="ECO:0000313" key="17">
    <source>
        <dbReference type="Proteomes" id="UP000237105"/>
    </source>
</evidence>
<accession>A0A2P5C3H0</accession>
<keyword evidence="7" id="KW-0677">Repeat</keyword>
<evidence type="ECO:0000256" key="3">
    <source>
        <dbReference type="ARBA" id="ARBA00022475"/>
    </source>
</evidence>
<keyword evidence="4" id="KW-0433">Leucine-rich repeat</keyword>
<keyword evidence="3" id="KW-1003">Cell membrane</keyword>
<evidence type="ECO:0000256" key="5">
    <source>
        <dbReference type="ARBA" id="ARBA00022692"/>
    </source>
</evidence>
<dbReference type="SUPFAM" id="SSF52058">
    <property type="entry name" value="L domain-like"/>
    <property type="match status" value="4"/>
</dbReference>
<keyword evidence="5 12" id="KW-0812">Transmembrane</keyword>
<evidence type="ECO:0000256" key="13">
    <source>
        <dbReference type="SAM" id="SignalP"/>
    </source>
</evidence>
<evidence type="ECO:0000256" key="10">
    <source>
        <dbReference type="ARBA" id="ARBA00023170"/>
    </source>
</evidence>
<dbReference type="EMBL" id="JXTB01000182">
    <property type="protein sequence ID" value="PON55576.1"/>
    <property type="molecule type" value="Genomic_DNA"/>
</dbReference>
<dbReference type="Pfam" id="PF13855">
    <property type="entry name" value="LRR_8"/>
    <property type="match status" value="2"/>
</dbReference>
<dbReference type="SMART" id="SM00369">
    <property type="entry name" value="LRR_TYP"/>
    <property type="match status" value="8"/>
</dbReference>
<keyword evidence="9 12" id="KW-0472">Membrane</keyword>
<dbReference type="FunFam" id="3.80.10.10:FF:000095">
    <property type="entry name" value="LRR receptor-like serine/threonine-protein kinase GSO1"/>
    <property type="match status" value="1"/>
</dbReference>
<evidence type="ECO:0000259" key="14">
    <source>
        <dbReference type="Pfam" id="PF08263"/>
    </source>
</evidence>
<evidence type="ECO:0000256" key="12">
    <source>
        <dbReference type="SAM" id="Phobius"/>
    </source>
</evidence>
<evidence type="ECO:0000313" key="16">
    <source>
        <dbReference type="EMBL" id="PON55576.1"/>
    </source>
</evidence>
<evidence type="ECO:0000256" key="2">
    <source>
        <dbReference type="ARBA" id="ARBA00009592"/>
    </source>
</evidence>
<feature type="domain" description="Disease resistance R13L4/SHOC-2-like LRR" evidence="15">
    <location>
        <begin position="99"/>
        <end position="305"/>
    </location>
</feature>
<keyword evidence="10" id="KW-0675">Receptor</keyword>
<feature type="chain" id="PRO_5015125562" evidence="13">
    <location>
        <begin position="25"/>
        <end position="973"/>
    </location>
</feature>
<dbReference type="Proteomes" id="UP000237105">
    <property type="component" value="Unassembled WGS sequence"/>
</dbReference>
<comment type="similarity">
    <text evidence="2">Belongs to the RLP family.</text>
</comment>
<evidence type="ECO:0000256" key="6">
    <source>
        <dbReference type="ARBA" id="ARBA00022729"/>
    </source>
</evidence>
<dbReference type="Pfam" id="PF08263">
    <property type="entry name" value="LRRNT_2"/>
    <property type="match status" value="1"/>
</dbReference>
<dbReference type="PANTHER" id="PTHR48063">
    <property type="entry name" value="LRR RECEPTOR-LIKE KINASE"/>
    <property type="match status" value="1"/>
</dbReference>
<keyword evidence="17" id="KW-1185">Reference proteome</keyword>
<dbReference type="InterPro" id="IPR001611">
    <property type="entry name" value="Leu-rich_rpt"/>
</dbReference>
<reference evidence="17" key="1">
    <citation type="submission" date="2016-06" db="EMBL/GenBank/DDBJ databases">
        <title>Parallel loss of symbiosis genes in relatives of nitrogen-fixing non-legume Parasponia.</title>
        <authorList>
            <person name="Van Velzen R."/>
            <person name="Holmer R."/>
            <person name="Bu F."/>
            <person name="Rutten L."/>
            <person name="Van Zeijl A."/>
            <person name="Liu W."/>
            <person name="Santuari L."/>
            <person name="Cao Q."/>
            <person name="Sharma T."/>
            <person name="Shen D."/>
            <person name="Roswanjaya Y."/>
            <person name="Wardhani T."/>
            <person name="Kalhor M.S."/>
            <person name="Jansen J."/>
            <person name="Van den Hoogen J."/>
            <person name="Gungor B."/>
            <person name="Hartog M."/>
            <person name="Hontelez J."/>
            <person name="Verver J."/>
            <person name="Yang W.-C."/>
            <person name="Schijlen E."/>
            <person name="Repin R."/>
            <person name="Schilthuizen M."/>
            <person name="Schranz E."/>
            <person name="Heidstra R."/>
            <person name="Miyata K."/>
            <person name="Fedorova E."/>
            <person name="Kohlen W."/>
            <person name="Bisseling T."/>
            <person name="Smit S."/>
            <person name="Geurts R."/>
        </authorList>
    </citation>
    <scope>NUCLEOTIDE SEQUENCE [LARGE SCALE GENOMIC DNA]</scope>
    <source>
        <strain evidence="17">cv. WU1-14</strain>
    </source>
</reference>
<name>A0A2P5C3H0_PARAD</name>
<dbReference type="GO" id="GO:0005886">
    <property type="term" value="C:plasma membrane"/>
    <property type="evidence" value="ECO:0007669"/>
    <property type="project" value="UniProtKB-SubCell"/>
</dbReference>
<comment type="subcellular location">
    <subcellularLocation>
        <location evidence="1">Cell membrane</location>
        <topology evidence="1">Single-pass type I membrane protein</topology>
    </subcellularLocation>
</comment>
<dbReference type="InterPro" id="IPR046956">
    <property type="entry name" value="RLP23-like"/>
</dbReference>
<dbReference type="InterPro" id="IPR055414">
    <property type="entry name" value="LRR_R13L4/SHOC2-like"/>
</dbReference>
<feature type="transmembrane region" description="Helical" evidence="12">
    <location>
        <begin position="911"/>
        <end position="938"/>
    </location>
</feature>
<sequence>MSANHIECFFLVLFLSFANRDTQGLCIEGEKKALLSFKQDLIDPSNKLSSWVAEKDCCEWAGIVCDSITGHVMELHLGSTTQDPLSSLSGKISPSLLGIKHLSYLNLSNSCFVGIQVPSFLGSLVSLRYLELTEAGFSGLIPPQLGNLSNLAHLGIGDNIGLYAQNLSWISGLHSLDYLDISHVNLSEASDWLSAINKLTSLSELHLSYCGLKKIHPLSYVNFTSLSVLDISPNNLHSFLPTWVSNLSSLVSLDLSQSYLEGPFPNFSWSTTSLRSLDVSESNLNSTIPSSLYGLPNLENLNLRMNNFRGVMPNAIENLTFIVTLDLAYNALEGQLPAGMRNLCNMEQINLAGNKFGGKVSEAFDSLSGCISDRLMSLDLGQNSYSGQIMDRNLDFKNLISLCLWINEISGPIPVSLGNLSRLKRLWISRNKLTGSLPDSLGSLSNLEELQIDGNLLEGVVTEVHFANLKNLKRIFASGNSLTLRVDPNWMPPFLLTFLDLSSWNLGPKFPLWLKSQKNLDRIDLSYTGISDTVPSWFWKLSFSDIYLRSNKLKSPVPSISPNVVALDLSDNYLSGNISHFLCHLIDGEISSLRSLYLGGNLLSGDISDCWMHSPSLSVIDLRNNNLSGKIPESIGSLYGLTFLHLRNNSLSGTIPSTLENCRVLLILDLGLNKLVGSVPKWIGGSLSSLMVLILHSNKLNGQIPAELCLLTERLQILDFGDNNLFGSIPSCFSDFKRMATKPNVIMNIGLYRLESAYVVIKGKENKYESILSLVISLDLSSNNLSGEIPEQLTSLQGLISLNLSGNNLRGSIPDKIGNMTWLESLDLSRNRLSGKIPPSISNLNYLSHLNLANNNLSGEIPTSTQLQSMNASSFTGNNLCGPPLSKCRTGDEKGGGMQNEEEDFGKGEEYWFRLGIAMGFAVGFLGVICPLIFFGAWRLAYFWFVDKTRVKISDFFFNFKYMLINKFSRDNN</sequence>
<dbReference type="Gene3D" id="3.80.10.10">
    <property type="entry name" value="Ribonuclease Inhibitor"/>
    <property type="match status" value="5"/>
</dbReference>
<dbReference type="PANTHER" id="PTHR48063:SF112">
    <property type="entry name" value="RECEPTOR LIKE PROTEIN 30-LIKE"/>
    <property type="match status" value="1"/>
</dbReference>
<feature type="signal peptide" evidence="13">
    <location>
        <begin position="1"/>
        <end position="24"/>
    </location>
</feature>
<dbReference type="Pfam" id="PF23598">
    <property type="entry name" value="LRR_14"/>
    <property type="match status" value="1"/>
</dbReference>
<keyword evidence="8 12" id="KW-1133">Transmembrane helix</keyword>
<protein>
    <submittedName>
        <fullName evidence="16">Leucine-rich repeat domain containing protein</fullName>
    </submittedName>
</protein>